<keyword evidence="1" id="KW-0812">Transmembrane</keyword>
<dbReference type="WBParaSite" id="ALUE_0000122701-mRNA-1">
    <property type="protein sequence ID" value="ALUE_0000122701-mRNA-1"/>
    <property type="gene ID" value="ALUE_0000122701"/>
</dbReference>
<feature type="transmembrane region" description="Helical" evidence="1">
    <location>
        <begin position="151"/>
        <end position="174"/>
    </location>
</feature>
<protein>
    <submittedName>
        <fullName evidence="3">Transmembrane protein</fullName>
    </submittedName>
</protein>
<feature type="transmembrane region" description="Helical" evidence="1">
    <location>
        <begin position="232"/>
        <end position="248"/>
    </location>
</feature>
<name>A0A0M3HI82_ASCLU</name>
<organism evidence="2 3">
    <name type="scientific">Ascaris lumbricoides</name>
    <name type="common">Giant roundworm</name>
    <dbReference type="NCBI Taxonomy" id="6252"/>
    <lineage>
        <taxon>Eukaryota</taxon>
        <taxon>Metazoa</taxon>
        <taxon>Ecdysozoa</taxon>
        <taxon>Nematoda</taxon>
        <taxon>Chromadorea</taxon>
        <taxon>Rhabditida</taxon>
        <taxon>Spirurina</taxon>
        <taxon>Ascaridomorpha</taxon>
        <taxon>Ascaridoidea</taxon>
        <taxon>Ascarididae</taxon>
        <taxon>Ascaris</taxon>
    </lineage>
</organism>
<accession>A0A0M3HI82</accession>
<keyword evidence="1" id="KW-0472">Membrane</keyword>
<proteinExistence type="predicted"/>
<evidence type="ECO:0000313" key="3">
    <source>
        <dbReference type="WBParaSite" id="ALUE_0000122701-mRNA-1"/>
    </source>
</evidence>
<evidence type="ECO:0000256" key="1">
    <source>
        <dbReference type="SAM" id="Phobius"/>
    </source>
</evidence>
<keyword evidence="1" id="KW-1133">Transmembrane helix</keyword>
<sequence length="251" mass="29876">MKTCSVSLYGANSACQLFTYCFPRLPEKKERKFSNRDHLHVATLVTLSRNNECFQRKSPRMQKKRKPLIGVLSVYLSRVFRTDLLLSVISPIPLLNPPLYHNRDSLTVPDPSTAEHFTKHYNRMKILAYFEKIAVDDCILKFSFTFLPRRWARLFSIVAAFILQWWTDFFFLILRLISYRNILSFSCLSPWLLHIVRHLLTFLQVFVSLLQFLKMHFSIPLFTFEKTDFSKFLHILLFISIHVVQYLYHSW</sequence>
<keyword evidence="2" id="KW-1185">Reference proteome</keyword>
<evidence type="ECO:0000313" key="2">
    <source>
        <dbReference type="Proteomes" id="UP000036681"/>
    </source>
</evidence>
<dbReference type="AlphaFoldDB" id="A0A0M3HI82"/>
<dbReference type="Proteomes" id="UP000036681">
    <property type="component" value="Unplaced"/>
</dbReference>
<feature type="transmembrane region" description="Helical" evidence="1">
    <location>
        <begin position="195"/>
        <end position="212"/>
    </location>
</feature>
<reference evidence="3" key="1">
    <citation type="submission" date="2017-02" db="UniProtKB">
        <authorList>
            <consortium name="WormBaseParasite"/>
        </authorList>
    </citation>
    <scope>IDENTIFICATION</scope>
</reference>